<keyword evidence="6 16" id="KW-0812">Transmembrane</keyword>
<keyword evidence="14 16" id="KW-0472">Membrane</keyword>
<proteinExistence type="inferred from homology"/>
<keyword evidence="10 16" id="KW-1133">Transmembrane helix</keyword>
<dbReference type="InterPro" id="IPR001750">
    <property type="entry name" value="ND/Mrp_TM"/>
</dbReference>
<dbReference type="AlphaFoldDB" id="H1UCF6"/>
<feature type="transmembrane region" description="Helical" evidence="16">
    <location>
        <begin position="306"/>
        <end position="324"/>
    </location>
</feature>
<dbReference type="EC" id="7.1.1.2" evidence="2 16"/>
<feature type="domain" description="NADH dehydrogenase subunit 5 C-terminal" evidence="20">
    <location>
        <begin position="427"/>
        <end position="608"/>
    </location>
</feature>
<dbReference type="PANTHER" id="PTHR42829">
    <property type="entry name" value="NADH-UBIQUINONE OXIDOREDUCTASE CHAIN 5"/>
    <property type="match status" value="1"/>
</dbReference>
<feature type="transmembrane region" description="Helical" evidence="16">
    <location>
        <begin position="331"/>
        <end position="353"/>
    </location>
</feature>
<dbReference type="InterPro" id="IPR001516">
    <property type="entry name" value="Proton_antipo_N"/>
</dbReference>
<feature type="transmembrane region" description="Helical" evidence="16">
    <location>
        <begin position="589"/>
        <end position="609"/>
    </location>
</feature>
<comment type="similarity">
    <text evidence="16">Belongs to the complex I subunit 5 family.</text>
</comment>
<evidence type="ECO:0000256" key="8">
    <source>
        <dbReference type="ARBA" id="ARBA00022967"/>
    </source>
</evidence>
<evidence type="ECO:0000256" key="4">
    <source>
        <dbReference type="ARBA" id="ARBA00022448"/>
    </source>
</evidence>
<evidence type="ECO:0000256" key="13">
    <source>
        <dbReference type="ARBA" id="ARBA00023128"/>
    </source>
</evidence>
<dbReference type="PANTHER" id="PTHR42829:SF2">
    <property type="entry name" value="NADH-UBIQUINONE OXIDOREDUCTASE CHAIN 5"/>
    <property type="match status" value="1"/>
</dbReference>
<protein>
    <recommendedName>
        <fullName evidence="3 16">NADH-ubiquinone oxidoreductase chain 5</fullName>
        <ecNumber evidence="2 16">7.1.1.2</ecNumber>
    </recommendedName>
</protein>
<evidence type="ECO:0000259" key="19">
    <source>
        <dbReference type="Pfam" id="PF00662"/>
    </source>
</evidence>
<dbReference type="GO" id="GO:0003954">
    <property type="term" value="F:NADH dehydrogenase activity"/>
    <property type="evidence" value="ECO:0007669"/>
    <property type="project" value="TreeGrafter"/>
</dbReference>
<feature type="transmembrane region" description="Helical" evidence="16">
    <location>
        <begin position="278"/>
        <end position="300"/>
    </location>
</feature>
<evidence type="ECO:0000259" key="20">
    <source>
        <dbReference type="Pfam" id="PF06455"/>
    </source>
</evidence>
<feature type="domain" description="NADH-Ubiquinone oxidoreductase (complex I) chain 5 N-terminal" evidence="19">
    <location>
        <begin position="72"/>
        <end position="122"/>
    </location>
</feature>
<dbReference type="GeneID" id="11540030"/>
<keyword evidence="8" id="KW-1278">Translocase</keyword>
<dbReference type="GO" id="GO:0005743">
    <property type="term" value="C:mitochondrial inner membrane"/>
    <property type="evidence" value="ECO:0007669"/>
    <property type="project" value="UniProtKB-SubCell"/>
</dbReference>
<feature type="transmembrane region" description="Helical" evidence="16">
    <location>
        <begin position="373"/>
        <end position="395"/>
    </location>
</feature>
<keyword evidence="4 16" id="KW-0813">Transport</keyword>
<evidence type="ECO:0000256" key="12">
    <source>
        <dbReference type="ARBA" id="ARBA00023075"/>
    </source>
</evidence>
<feature type="domain" description="NADH:quinone oxidoreductase/Mrp antiporter transmembrane" evidence="18">
    <location>
        <begin position="138"/>
        <end position="423"/>
    </location>
</feature>
<evidence type="ECO:0000256" key="9">
    <source>
        <dbReference type="ARBA" id="ARBA00022982"/>
    </source>
</evidence>
<keyword evidence="17" id="KW-0732">Signal</keyword>
<dbReference type="RefSeq" id="YP_005088770.1">
    <property type="nucleotide sequence ID" value="NC_016706.1"/>
</dbReference>
<feature type="transmembrane region" description="Helical" evidence="16">
    <location>
        <begin position="145"/>
        <end position="163"/>
    </location>
</feature>
<feature type="transmembrane region" description="Helical" evidence="16">
    <location>
        <begin position="175"/>
        <end position="193"/>
    </location>
</feature>
<evidence type="ECO:0000256" key="16">
    <source>
        <dbReference type="RuleBase" id="RU003404"/>
    </source>
</evidence>
<feature type="transmembrane region" description="Helical" evidence="16">
    <location>
        <begin position="88"/>
        <end position="109"/>
    </location>
</feature>
<comment type="subcellular location">
    <subcellularLocation>
        <location evidence="1">Mitochondrion inner membrane</location>
        <topology evidence="1">Multi-pass membrane protein</topology>
    </subcellularLocation>
</comment>
<feature type="chain" id="PRO_5003553666" description="NADH-ubiquinone oxidoreductase chain 5" evidence="17">
    <location>
        <begin position="20"/>
        <end position="611"/>
    </location>
</feature>
<name>H1UCF6_9TELE</name>
<feature type="transmembrane region" description="Helical" evidence="16">
    <location>
        <begin position="205"/>
        <end position="227"/>
    </location>
</feature>
<evidence type="ECO:0000256" key="11">
    <source>
        <dbReference type="ARBA" id="ARBA00023027"/>
    </source>
</evidence>
<feature type="transmembrane region" description="Helical" evidence="16">
    <location>
        <begin position="121"/>
        <end position="138"/>
    </location>
</feature>
<feature type="transmembrane region" description="Helical" evidence="16">
    <location>
        <begin position="462"/>
        <end position="478"/>
    </location>
</feature>
<feature type="transmembrane region" description="Helical" evidence="16">
    <location>
        <begin position="407"/>
        <end position="429"/>
    </location>
</feature>
<organism evidence="21">
    <name type="scientific">Escualosa thoracata</name>
    <name type="common">white sardine</name>
    <dbReference type="NCBI Taxonomy" id="454032"/>
    <lineage>
        <taxon>Eukaryota</taxon>
        <taxon>Metazoa</taxon>
        <taxon>Chordata</taxon>
        <taxon>Craniata</taxon>
        <taxon>Vertebrata</taxon>
        <taxon>Euteleostomi</taxon>
        <taxon>Actinopterygii</taxon>
        <taxon>Neopterygii</taxon>
        <taxon>Teleostei</taxon>
        <taxon>Clupei</taxon>
        <taxon>Clupeiformes</taxon>
        <taxon>Clupeoidei</taxon>
        <taxon>Clupeidae</taxon>
        <taxon>Escualosa</taxon>
    </lineage>
</organism>
<evidence type="ECO:0000256" key="10">
    <source>
        <dbReference type="ARBA" id="ARBA00022989"/>
    </source>
</evidence>
<evidence type="ECO:0000256" key="1">
    <source>
        <dbReference type="ARBA" id="ARBA00004448"/>
    </source>
</evidence>
<dbReference type="GO" id="GO:0015990">
    <property type="term" value="P:electron transport coupled proton transport"/>
    <property type="evidence" value="ECO:0007669"/>
    <property type="project" value="TreeGrafter"/>
</dbReference>
<dbReference type="PRINTS" id="PR01434">
    <property type="entry name" value="NADHDHGNASE5"/>
</dbReference>
<dbReference type="InterPro" id="IPR010934">
    <property type="entry name" value="NADH_DH_su5_C"/>
</dbReference>
<keyword evidence="5" id="KW-0679">Respiratory chain</keyword>
<evidence type="ECO:0000256" key="14">
    <source>
        <dbReference type="ARBA" id="ARBA00023136"/>
    </source>
</evidence>
<dbReference type="Pfam" id="PF00361">
    <property type="entry name" value="Proton_antipo_M"/>
    <property type="match status" value="1"/>
</dbReference>
<evidence type="ECO:0000256" key="15">
    <source>
        <dbReference type="ARBA" id="ARBA00049551"/>
    </source>
</evidence>
<evidence type="ECO:0000256" key="6">
    <source>
        <dbReference type="ARBA" id="ARBA00022692"/>
    </source>
</evidence>
<sequence>MQTTLVLTSSLVLIFALLAYPILTTIDPAPKPANWAVTHVKTAVSTAFLVSLIPLFIFLDQGVETIVTTWHWMNTSSFNINISLKFDAYSIIFTPIALYVTWSILEFASWYMHADPFMNRFFKYLLLFLIAMVILVTANNMFQLFIGWEGVGIMSFLLIGWWYGRADANTAALQAVLYNRVGDIGLIMAMAWFAMNLNSWEMQQIFALTHGTDMTLPLLGLIIAATGKSAQFGLHPWLPSAMEGPTPVSALLHSSTMVVAGIFLLIRLHPLTHSNQTALTICLCLGALTTLFTATCALTQNDIKKIVAFSTSSQLGLMMVTIGLDQPQLAFFHICTHAFFKAMLFLCSGSIIHSLNDEQDIRKMGGMHNLAPFTSTCLTIGSLALTGTPFLAGFFSKDAIIEALNTSYLNAWALVLTLIATSFTAVYSFRVVFFVTMGTPRFLALSPINENDPAVINPIKRLAWGSIVAGLILTSNVLPTKTPIMTMPPLLKLAALAVTIIGLLTAMELASMTAKQYKPVPIINAHNFSNMLGYFPATVHRLAPKMNLILGQTMANQLVDQSWFEAAGPKGLAATQLKMSAATSDAQRGVLKTYLVIFLITSGLATLLASS</sequence>
<evidence type="ECO:0000256" key="7">
    <source>
        <dbReference type="ARBA" id="ARBA00022792"/>
    </source>
</evidence>
<feature type="transmembrane region" description="Helical" evidence="16">
    <location>
        <begin position="490"/>
        <end position="510"/>
    </location>
</feature>
<comment type="function">
    <text evidence="16">Core subunit of the mitochondrial membrane respiratory chain NADH dehydrogenase (Complex I) which catalyzes electron transfer from NADH through the respiratory chain, using ubiquinone as an electron acceptor. Essential for the catalytic activity and assembly of complex I.</text>
</comment>
<reference evidence="21" key="1">
    <citation type="journal article" date="2013" name="PLoS ONE">
        <title>Mitogenomic evidence for an Indo-West Pacific origin of the Clupeoidei (Teleostei: Clupeiformes).</title>
        <authorList>
            <person name="Lavoue S."/>
            <person name="Miya M."/>
            <person name="Musikasinthorn P."/>
            <person name="Chen W.J."/>
            <person name="Nishida M."/>
        </authorList>
    </citation>
    <scope>NUCLEOTIDE SEQUENCE</scope>
</reference>
<keyword evidence="13 16" id="KW-0496">Mitochondrion</keyword>
<feature type="transmembrane region" description="Helical" evidence="16">
    <location>
        <begin position="43"/>
        <end position="67"/>
    </location>
</feature>
<dbReference type="Pfam" id="PF06455">
    <property type="entry name" value="NADH5_C"/>
    <property type="match status" value="1"/>
</dbReference>
<dbReference type="InterPro" id="IPR003945">
    <property type="entry name" value="NU5C-like"/>
</dbReference>
<dbReference type="GO" id="GO:0042773">
    <property type="term" value="P:ATP synthesis coupled electron transport"/>
    <property type="evidence" value="ECO:0007669"/>
    <property type="project" value="InterPro"/>
</dbReference>
<evidence type="ECO:0000256" key="17">
    <source>
        <dbReference type="SAM" id="SignalP"/>
    </source>
</evidence>
<geneLocation type="mitochondrion" evidence="21"/>
<evidence type="ECO:0000256" key="5">
    <source>
        <dbReference type="ARBA" id="ARBA00022660"/>
    </source>
</evidence>
<dbReference type="Pfam" id="PF00662">
    <property type="entry name" value="Proton_antipo_N"/>
    <property type="match status" value="1"/>
</dbReference>
<gene>
    <name evidence="21" type="primary">ND5</name>
</gene>
<dbReference type="EMBL" id="AP011601">
    <property type="protein sequence ID" value="BAL43827.1"/>
    <property type="molecule type" value="Genomic_DNA"/>
</dbReference>
<dbReference type="NCBIfam" id="TIGR01974">
    <property type="entry name" value="NDH_I_L"/>
    <property type="match status" value="1"/>
</dbReference>
<evidence type="ECO:0000313" key="21">
    <source>
        <dbReference type="EMBL" id="BAL43827.1"/>
    </source>
</evidence>
<keyword evidence="9" id="KW-0249">Electron transport</keyword>
<evidence type="ECO:0000259" key="18">
    <source>
        <dbReference type="Pfam" id="PF00361"/>
    </source>
</evidence>
<dbReference type="CTD" id="4540"/>
<accession>H1UCF6</accession>
<evidence type="ECO:0000256" key="2">
    <source>
        <dbReference type="ARBA" id="ARBA00012944"/>
    </source>
</evidence>
<feature type="transmembrane region" description="Helical" evidence="16">
    <location>
        <begin position="247"/>
        <end position="266"/>
    </location>
</feature>
<keyword evidence="12 16" id="KW-0830">Ubiquinone</keyword>
<keyword evidence="7" id="KW-0999">Mitochondrion inner membrane</keyword>
<evidence type="ECO:0000256" key="3">
    <source>
        <dbReference type="ARBA" id="ARBA00021096"/>
    </source>
</evidence>
<dbReference type="InterPro" id="IPR018393">
    <property type="entry name" value="NADHpl_OxRdtase_5_subgr"/>
</dbReference>
<feature type="signal peptide" evidence="17">
    <location>
        <begin position="1"/>
        <end position="19"/>
    </location>
</feature>
<comment type="catalytic activity">
    <reaction evidence="15 16">
        <text>a ubiquinone + NADH + 5 H(+)(in) = a ubiquinol + NAD(+) + 4 H(+)(out)</text>
        <dbReference type="Rhea" id="RHEA:29091"/>
        <dbReference type="Rhea" id="RHEA-COMP:9565"/>
        <dbReference type="Rhea" id="RHEA-COMP:9566"/>
        <dbReference type="ChEBI" id="CHEBI:15378"/>
        <dbReference type="ChEBI" id="CHEBI:16389"/>
        <dbReference type="ChEBI" id="CHEBI:17976"/>
        <dbReference type="ChEBI" id="CHEBI:57540"/>
        <dbReference type="ChEBI" id="CHEBI:57945"/>
        <dbReference type="EC" id="7.1.1.2"/>
    </reaction>
</comment>
<dbReference type="GO" id="GO:0008137">
    <property type="term" value="F:NADH dehydrogenase (ubiquinone) activity"/>
    <property type="evidence" value="ECO:0007669"/>
    <property type="project" value="UniProtKB-EC"/>
</dbReference>
<keyword evidence="11 16" id="KW-0520">NAD</keyword>